<evidence type="ECO:0000313" key="1">
    <source>
        <dbReference type="EMBL" id="CAH9108215.1"/>
    </source>
</evidence>
<comment type="caution">
    <text evidence="1">The sequence shown here is derived from an EMBL/GenBank/DDBJ whole genome shotgun (WGS) entry which is preliminary data.</text>
</comment>
<organism evidence="1 2">
    <name type="scientific">Cuscuta europaea</name>
    <name type="common">European dodder</name>
    <dbReference type="NCBI Taxonomy" id="41803"/>
    <lineage>
        <taxon>Eukaryota</taxon>
        <taxon>Viridiplantae</taxon>
        <taxon>Streptophyta</taxon>
        <taxon>Embryophyta</taxon>
        <taxon>Tracheophyta</taxon>
        <taxon>Spermatophyta</taxon>
        <taxon>Magnoliopsida</taxon>
        <taxon>eudicotyledons</taxon>
        <taxon>Gunneridae</taxon>
        <taxon>Pentapetalae</taxon>
        <taxon>asterids</taxon>
        <taxon>lamiids</taxon>
        <taxon>Solanales</taxon>
        <taxon>Convolvulaceae</taxon>
        <taxon>Cuscuteae</taxon>
        <taxon>Cuscuta</taxon>
        <taxon>Cuscuta subgen. Cuscuta</taxon>
    </lineage>
</organism>
<sequence length="44" mass="4673">MKFGEVLLRSVQDHDGGCHGGLRLLLVNEIDGIKVRRGGGGISL</sequence>
<reference evidence="1" key="1">
    <citation type="submission" date="2022-07" db="EMBL/GenBank/DDBJ databases">
        <authorList>
            <person name="Macas J."/>
            <person name="Novak P."/>
            <person name="Neumann P."/>
        </authorList>
    </citation>
    <scope>NUCLEOTIDE SEQUENCE</scope>
</reference>
<name>A0A9P0ZRR6_CUSEU</name>
<accession>A0A9P0ZRR6</accession>
<dbReference type="EMBL" id="CAMAPE010000051">
    <property type="protein sequence ID" value="CAH9108215.1"/>
    <property type="molecule type" value="Genomic_DNA"/>
</dbReference>
<protein>
    <submittedName>
        <fullName evidence="1">Uncharacterized protein</fullName>
    </submittedName>
</protein>
<dbReference type="Proteomes" id="UP001152484">
    <property type="component" value="Unassembled WGS sequence"/>
</dbReference>
<keyword evidence="2" id="KW-1185">Reference proteome</keyword>
<evidence type="ECO:0000313" key="2">
    <source>
        <dbReference type="Proteomes" id="UP001152484"/>
    </source>
</evidence>
<dbReference type="AlphaFoldDB" id="A0A9P0ZRR6"/>
<proteinExistence type="predicted"/>
<gene>
    <name evidence="1" type="ORF">CEURO_LOCUS18031</name>
</gene>